<evidence type="ECO:0000313" key="2">
    <source>
        <dbReference type="EMBL" id="CAI0469065.1"/>
    </source>
</evidence>
<dbReference type="Proteomes" id="UP001154282">
    <property type="component" value="Unassembled WGS sequence"/>
</dbReference>
<accession>A0AAV0PEM7</accession>
<dbReference type="AlphaFoldDB" id="A0AAV0PEM7"/>
<dbReference type="EMBL" id="CAMGYJ010000008">
    <property type="protein sequence ID" value="CAI0469065.1"/>
    <property type="molecule type" value="Genomic_DNA"/>
</dbReference>
<organism evidence="2 3">
    <name type="scientific">Linum tenue</name>
    <dbReference type="NCBI Taxonomy" id="586396"/>
    <lineage>
        <taxon>Eukaryota</taxon>
        <taxon>Viridiplantae</taxon>
        <taxon>Streptophyta</taxon>
        <taxon>Embryophyta</taxon>
        <taxon>Tracheophyta</taxon>
        <taxon>Spermatophyta</taxon>
        <taxon>Magnoliopsida</taxon>
        <taxon>eudicotyledons</taxon>
        <taxon>Gunneridae</taxon>
        <taxon>Pentapetalae</taxon>
        <taxon>rosids</taxon>
        <taxon>fabids</taxon>
        <taxon>Malpighiales</taxon>
        <taxon>Linaceae</taxon>
        <taxon>Linum</taxon>
    </lineage>
</organism>
<name>A0AAV0PEM7_9ROSI</name>
<protein>
    <submittedName>
        <fullName evidence="2">Uncharacterized protein</fullName>
    </submittedName>
</protein>
<feature type="compositionally biased region" description="Basic and acidic residues" evidence="1">
    <location>
        <begin position="27"/>
        <end position="39"/>
    </location>
</feature>
<comment type="caution">
    <text evidence="2">The sequence shown here is derived from an EMBL/GenBank/DDBJ whole genome shotgun (WGS) entry which is preliminary data.</text>
</comment>
<proteinExistence type="predicted"/>
<feature type="region of interest" description="Disordered" evidence="1">
    <location>
        <begin position="1"/>
        <end position="39"/>
    </location>
</feature>
<gene>
    <name evidence="2" type="ORF">LITE_LOCUS38033</name>
</gene>
<reference evidence="2" key="1">
    <citation type="submission" date="2022-08" db="EMBL/GenBank/DDBJ databases">
        <authorList>
            <person name="Gutierrez-Valencia J."/>
        </authorList>
    </citation>
    <scope>NUCLEOTIDE SEQUENCE</scope>
</reference>
<evidence type="ECO:0000256" key="1">
    <source>
        <dbReference type="SAM" id="MobiDB-lite"/>
    </source>
</evidence>
<sequence length="39" mass="4295">MADVGAQEADWPEEDSGFLSGQSSQRNQDRLGHERVPPP</sequence>
<keyword evidence="3" id="KW-1185">Reference proteome</keyword>
<evidence type="ECO:0000313" key="3">
    <source>
        <dbReference type="Proteomes" id="UP001154282"/>
    </source>
</evidence>